<evidence type="ECO:0000259" key="7">
    <source>
        <dbReference type="Pfam" id="PF17917"/>
    </source>
</evidence>
<proteinExistence type="predicted"/>
<evidence type="ECO:0000256" key="5">
    <source>
        <dbReference type="ARBA" id="ARBA00022801"/>
    </source>
</evidence>
<dbReference type="EMBL" id="JAYMGO010000016">
    <property type="protein sequence ID" value="KAL1258996.1"/>
    <property type="molecule type" value="Genomic_DNA"/>
</dbReference>
<protein>
    <recommendedName>
        <fullName evidence="7">Reverse transcriptase RNase H-like domain-containing protein</fullName>
    </recommendedName>
</protein>
<keyword evidence="4" id="KW-0255">Endonuclease</keyword>
<evidence type="ECO:0000256" key="3">
    <source>
        <dbReference type="ARBA" id="ARBA00022722"/>
    </source>
</evidence>
<feature type="domain" description="Reverse transcriptase RNase H-like" evidence="7">
    <location>
        <begin position="350"/>
        <end position="441"/>
    </location>
</feature>
<dbReference type="PANTHER" id="PTHR37984">
    <property type="entry name" value="PROTEIN CBG26694"/>
    <property type="match status" value="1"/>
</dbReference>
<reference evidence="8 9" key="1">
    <citation type="submission" date="2023-09" db="EMBL/GenBank/DDBJ databases">
        <authorList>
            <person name="Wang M."/>
        </authorList>
    </citation>
    <scope>NUCLEOTIDE SEQUENCE [LARGE SCALE GENOMIC DNA]</scope>
    <source>
        <strain evidence="8">GT-2023</strain>
        <tissue evidence="8">Liver</tissue>
    </source>
</reference>
<dbReference type="CDD" id="cd09274">
    <property type="entry name" value="RNase_HI_RT_Ty3"/>
    <property type="match status" value="1"/>
</dbReference>
<dbReference type="InterPro" id="IPR043502">
    <property type="entry name" value="DNA/RNA_pol_sf"/>
</dbReference>
<dbReference type="PANTHER" id="PTHR37984:SF5">
    <property type="entry name" value="PROTEIN NYNRIN-LIKE"/>
    <property type="match status" value="1"/>
</dbReference>
<keyword evidence="5" id="KW-0378">Hydrolase</keyword>
<keyword evidence="1" id="KW-0808">Transferase</keyword>
<dbReference type="InterPro" id="IPR041373">
    <property type="entry name" value="RT_RNaseH"/>
</dbReference>
<dbReference type="Gene3D" id="3.10.20.370">
    <property type="match status" value="1"/>
</dbReference>
<dbReference type="Gene3D" id="3.30.420.10">
    <property type="entry name" value="Ribonuclease H-like superfamily/Ribonuclease H"/>
    <property type="match status" value="1"/>
</dbReference>
<dbReference type="Proteomes" id="UP001558613">
    <property type="component" value="Unassembled WGS sequence"/>
</dbReference>
<evidence type="ECO:0000256" key="1">
    <source>
        <dbReference type="ARBA" id="ARBA00022679"/>
    </source>
</evidence>
<evidence type="ECO:0000256" key="6">
    <source>
        <dbReference type="ARBA" id="ARBA00022918"/>
    </source>
</evidence>
<evidence type="ECO:0000313" key="9">
    <source>
        <dbReference type="Proteomes" id="UP001558613"/>
    </source>
</evidence>
<organism evidence="8 9">
    <name type="scientific">Cirrhinus molitorella</name>
    <name type="common">mud carp</name>
    <dbReference type="NCBI Taxonomy" id="172907"/>
    <lineage>
        <taxon>Eukaryota</taxon>
        <taxon>Metazoa</taxon>
        <taxon>Chordata</taxon>
        <taxon>Craniata</taxon>
        <taxon>Vertebrata</taxon>
        <taxon>Euteleostomi</taxon>
        <taxon>Actinopterygii</taxon>
        <taxon>Neopterygii</taxon>
        <taxon>Teleostei</taxon>
        <taxon>Ostariophysi</taxon>
        <taxon>Cypriniformes</taxon>
        <taxon>Cyprinidae</taxon>
        <taxon>Labeoninae</taxon>
        <taxon>Labeonini</taxon>
        <taxon>Cirrhinus</taxon>
    </lineage>
</organism>
<comment type="caution">
    <text evidence="8">The sequence shown here is derived from an EMBL/GenBank/DDBJ whole genome shotgun (WGS) entry which is preliminary data.</text>
</comment>
<name>A0ABR3M1I9_9TELE</name>
<evidence type="ECO:0000256" key="2">
    <source>
        <dbReference type="ARBA" id="ARBA00022695"/>
    </source>
</evidence>
<dbReference type="Pfam" id="PF17917">
    <property type="entry name" value="RT_RNaseH"/>
    <property type="match status" value="1"/>
</dbReference>
<evidence type="ECO:0000313" key="8">
    <source>
        <dbReference type="EMBL" id="KAL1258996.1"/>
    </source>
</evidence>
<evidence type="ECO:0000256" key="4">
    <source>
        <dbReference type="ARBA" id="ARBA00022759"/>
    </source>
</evidence>
<dbReference type="SUPFAM" id="SSF56672">
    <property type="entry name" value="DNA/RNA polymerases"/>
    <property type="match status" value="1"/>
</dbReference>
<sequence>MFLMLISNVVFLIAFMSFMVLQLLLAHLLKLDGLILLADVFTTLSEILQSLHLPENTDYNSWSISKQSVVDIEHGMSTGAQFNSFAVLLQEKRQRVQGICSQGFVRTVEVDTAERDSRLDLSYEPFVMEGLISITGKSTEQGIEMGLITVPLHQVHLESELCTGFVKVGVHECLPVKGVDLILGNDLAGGKVFPVLEVFDKPMVCDQPDELSETVASAYHPEKTMLRKYCMDTGKEWDEGVPLVLFAVREAVQESLGFSPAELVFGHRVRGPLKMLKENILSLDSSPKVNVLDYVSKFRERLHQACSAARESLKIAKENMHSQFDRKSVQRCFQEGEACCHASPVLMAPNFESDFKLEVDASMAGAGAILLQEDKDGVDHPICYFSRKFNKHQMNYSTIEKEALALLMALQYFNVYVGSSNRPVTVFTDHNPLVFLSRSSRKASGVSESLSSSLKDNVASGLHLTPEHSEDPNCDHLVAIEVGINRKRGGGDGEDKKNTLKKAKRGEVIHETSNIVNHRKQAVLEGLPLFLREDPFALLRKCVDTSPADRQTRGMKMGILVTEDDVAPTCTNFAVVLEEAIVLKDISDLQSAVAYLSGLIFALDFQYPKELKHTFEVIEKVFMEMGTHCSAKGQSLKSKLFL</sequence>
<keyword evidence="2" id="KW-0548">Nucleotidyltransferase</keyword>
<keyword evidence="6" id="KW-0695">RNA-directed DNA polymerase</keyword>
<keyword evidence="3" id="KW-0540">Nuclease</keyword>
<gene>
    <name evidence="8" type="ORF">QQF64_009573</name>
</gene>
<keyword evidence="9" id="KW-1185">Reference proteome</keyword>
<dbReference type="InterPro" id="IPR036397">
    <property type="entry name" value="RNaseH_sf"/>
</dbReference>
<dbReference type="InterPro" id="IPR050951">
    <property type="entry name" value="Retrovirus_Pol_polyprotein"/>
</dbReference>
<accession>A0ABR3M1I9</accession>